<accession>A0A9D3XM96</accession>
<dbReference type="EMBL" id="JAHDVG010000467">
    <property type="protein sequence ID" value="KAH1182508.1"/>
    <property type="molecule type" value="Genomic_DNA"/>
</dbReference>
<keyword evidence="3" id="KW-1185">Reference proteome</keyword>
<evidence type="ECO:0000313" key="3">
    <source>
        <dbReference type="Proteomes" id="UP000827986"/>
    </source>
</evidence>
<comment type="caution">
    <text evidence="2">The sequence shown here is derived from an EMBL/GenBank/DDBJ whole genome shotgun (WGS) entry which is preliminary data.</text>
</comment>
<dbReference type="AlphaFoldDB" id="A0A9D3XM96"/>
<sequence length="130" mass="13984">MSVWEGPGAGERLVGQAHEASTEYLSSSLAERRCTTKPCTTLLSSSSKTTQASPSGSPRRSGCRSLSHPISTRDGPSVPQVPPPPPLPPPLLPQQQIKIGRRVESKAPARRPMPINLQRAVCGDRQQGRR</sequence>
<feature type="region of interest" description="Disordered" evidence="1">
    <location>
        <begin position="40"/>
        <end position="130"/>
    </location>
</feature>
<dbReference type="Proteomes" id="UP000827986">
    <property type="component" value="Unassembled WGS sequence"/>
</dbReference>
<proteinExistence type="predicted"/>
<reference evidence="2" key="1">
    <citation type="submission" date="2021-09" db="EMBL/GenBank/DDBJ databases">
        <title>The genome of Mauremys mutica provides insights into the evolution of semi-aquatic lifestyle.</title>
        <authorList>
            <person name="Gong S."/>
            <person name="Gao Y."/>
        </authorList>
    </citation>
    <scope>NUCLEOTIDE SEQUENCE</scope>
    <source>
        <strain evidence="2">MM-2020</strain>
        <tissue evidence="2">Muscle</tissue>
    </source>
</reference>
<protein>
    <submittedName>
        <fullName evidence="2">Uncharacterized protein</fullName>
    </submittedName>
</protein>
<gene>
    <name evidence="2" type="ORF">KIL84_010262</name>
</gene>
<evidence type="ECO:0000313" key="2">
    <source>
        <dbReference type="EMBL" id="KAH1182508.1"/>
    </source>
</evidence>
<feature type="compositionally biased region" description="Pro residues" evidence="1">
    <location>
        <begin position="79"/>
        <end position="92"/>
    </location>
</feature>
<organism evidence="2 3">
    <name type="scientific">Mauremys mutica</name>
    <name type="common">yellowpond turtle</name>
    <dbReference type="NCBI Taxonomy" id="74926"/>
    <lineage>
        <taxon>Eukaryota</taxon>
        <taxon>Metazoa</taxon>
        <taxon>Chordata</taxon>
        <taxon>Craniata</taxon>
        <taxon>Vertebrata</taxon>
        <taxon>Euteleostomi</taxon>
        <taxon>Archelosauria</taxon>
        <taxon>Testudinata</taxon>
        <taxon>Testudines</taxon>
        <taxon>Cryptodira</taxon>
        <taxon>Durocryptodira</taxon>
        <taxon>Testudinoidea</taxon>
        <taxon>Geoemydidae</taxon>
        <taxon>Geoemydinae</taxon>
        <taxon>Mauremys</taxon>
    </lineage>
</organism>
<name>A0A9D3XM96_9SAUR</name>
<evidence type="ECO:0000256" key="1">
    <source>
        <dbReference type="SAM" id="MobiDB-lite"/>
    </source>
</evidence>
<feature type="compositionally biased region" description="Low complexity" evidence="1">
    <location>
        <begin position="40"/>
        <end position="67"/>
    </location>
</feature>